<dbReference type="EMBL" id="FRFE01000007">
    <property type="protein sequence ID" value="SHO47280.1"/>
    <property type="molecule type" value="Genomic_DNA"/>
</dbReference>
<dbReference type="InterPro" id="IPR038765">
    <property type="entry name" value="Papain-like_cys_pep_sf"/>
</dbReference>
<dbReference type="InterPro" id="IPR002931">
    <property type="entry name" value="Transglutaminase-like"/>
</dbReference>
<reference evidence="2 3" key="1">
    <citation type="submission" date="2016-12" db="EMBL/GenBank/DDBJ databases">
        <authorList>
            <person name="Song W.-J."/>
            <person name="Kurnit D.M."/>
        </authorList>
    </citation>
    <scope>NUCLEOTIDE SEQUENCE [LARGE SCALE GENOMIC DNA]</scope>
    <source>
        <strain evidence="2 3">DSM 18488</strain>
    </source>
</reference>
<evidence type="ECO:0000313" key="3">
    <source>
        <dbReference type="Proteomes" id="UP000184603"/>
    </source>
</evidence>
<organism evidence="2 3">
    <name type="scientific">Desulfopila aestuarii DSM 18488</name>
    <dbReference type="NCBI Taxonomy" id="1121416"/>
    <lineage>
        <taxon>Bacteria</taxon>
        <taxon>Pseudomonadati</taxon>
        <taxon>Thermodesulfobacteriota</taxon>
        <taxon>Desulfobulbia</taxon>
        <taxon>Desulfobulbales</taxon>
        <taxon>Desulfocapsaceae</taxon>
        <taxon>Desulfopila</taxon>
    </lineage>
</organism>
<dbReference type="Gene3D" id="3.10.620.30">
    <property type="match status" value="1"/>
</dbReference>
<dbReference type="Pfam" id="PF01841">
    <property type="entry name" value="Transglut_core"/>
    <property type="match status" value="1"/>
</dbReference>
<dbReference type="SUPFAM" id="SSF54001">
    <property type="entry name" value="Cysteine proteinases"/>
    <property type="match status" value="1"/>
</dbReference>
<keyword evidence="3" id="KW-1185">Reference proteome</keyword>
<dbReference type="STRING" id="1121416.SAMN02745220_01810"/>
<proteinExistence type="predicted"/>
<dbReference type="Proteomes" id="UP000184603">
    <property type="component" value="Unassembled WGS sequence"/>
</dbReference>
<feature type="domain" description="Transglutaminase-like" evidence="1">
    <location>
        <begin position="392"/>
        <end position="452"/>
    </location>
</feature>
<dbReference type="OrthoDB" id="9790856at2"/>
<dbReference type="PANTHER" id="PTHR33490">
    <property type="entry name" value="BLR5614 PROTEIN-RELATED"/>
    <property type="match status" value="1"/>
</dbReference>
<gene>
    <name evidence="2" type="ORF">SAMN02745220_01810</name>
</gene>
<accession>A0A1M7Y4M4</accession>
<evidence type="ECO:0000259" key="1">
    <source>
        <dbReference type="SMART" id="SM00460"/>
    </source>
</evidence>
<protein>
    <submittedName>
        <fullName evidence="2">Transglutaminase-like superfamily protein</fullName>
    </submittedName>
</protein>
<dbReference type="AlphaFoldDB" id="A0A1M7Y4M4"/>
<evidence type="ECO:0000313" key="2">
    <source>
        <dbReference type="EMBL" id="SHO47280.1"/>
    </source>
</evidence>
<name>A0A1M7Y4M4_9BACT</name>
<dbReference type="SMART" id="SM00460">
    <property type="entry name" value="TGc"/>
    <property type="match status" value="1"/>
</dbReference>
<dbReference type="PANTHER" id="PTHR33490:SF3">
    <property type="entry name" value="CONSERVED INTEGRAL MEMBRANE PROTEIN"/>
    <property type="match status" value="1"/>
</dbReference>
<sequence>MNFFSHKKAFWFRSTVILVWLVFLGLLIQREFFVTTVTPGEQQLLEQAAREEYQGIYFRDQKIGYVINQYQPGEGKTIQIDQKAHMNLNVAETMHKIDLHLQAVLNADSTLESFIFDFESPFYRMSASGAVNGKMVDFNLTTGSNTITDSLPVTGPPIVPTARRGYLLTEGLAKGDRLKVPWFDPVSLTAKDSVVEYWGRDRVQIGGRVYNLHKFTENYGGARVSLWLSDEGDVMKEESPAGFVFIKEPKFKALNVSETGDELLASVAVQVTGTMPVLEGRTQMRYRLQLPEDGEFDLNDGRQHYNGDILTIEQEVEPENAIADSENACDDLGDSLAATPYIQADSAKIAELVAKVIALGDSRLKRIQKLADWVYNNLEKRPVLGIPDALTTLDNLRGDCNEHAALFAALARNAGIPTRIAAGVMFHQGAFYYHAWNEVCVGGRWLSLDTTTNQFPADLSHIKFV</sequence>
<dbReference type="RefSeq" id="WP_073613127.1">
    <property type="nucleotide sequence ID" value="NZ_FRFE01000007.1"/>
</dbReference>